<accession>A0A0M2NGQ8</accession>
<dbReference type="Proteomes" id="UP000034076">
    <property type="component" value="Unassembled WGS sequence"/>
</dbReference>
<evidence type="ECO:0000313" key="1">
    <source>
        <dbReference type="EMBL" id="KKI49612.1"/>
    </source>
</evidence>
<evidence type="ECO:0000313" key="2">
    <source>
        <dbReference type="Proteomes" id="UP000034076"/>
    </source>
</evidence>
<sequence length="53" mass="6421">MLSIFRYKFFYIFYIVICEQAQFQDVSRHLQQVLIMIKMHFTSRVLLVPFSGS</sequence>
<proteinExistence type="predicted"/>
<gene>
    <name evidence="1" type="ORF">CHK_2834</name>
</gene>
<name>A0A0M2NGQ8_9FIRM</name>
<protein>
    <submittedName>
        <fullName evidence="1">Uncharacterized protein</fullName>
    </submittedName>
</protein>
<reference evidence="1 2" key="1">
    <citation type="submission" date="2015-04" db="EMBL/GenBank/DDBJ databases">
        <title>Draft genome sequence of bacteremic isolate Catabacter hongkongensis type strain HKU16T.</title>
        <authorList>
            <person name="Lau S.K."/>
            <person name="Teng J.L."/>
            <person name="Huang Y."/>
            <person name="Curreem S.O."/>
            <person name="Tsui S.K."/>
            <person name="Woo P.C."/>
        </authorList>
    </citation>
    <scope>NUCLEOTIDE SEQUENCE [LARGE SCALE GENOMIC DNA]</scope>
    <source>
        <strain evidence="1 2">HKU16</strain>
    </source>
</reference>
<keyword evidence="2" id="KW-1185">Reference proteome</keyword>
<dbReference type="STRING" id="270498.CHK_2834"/>
<comment type="caution">
    <text evidence="1">The sequence shown here is derived from an EMBL/GenBank/DDBJ whole genome shotgun (WGS) entry which is preliminary data.</text>
</comment>
<dbReference type="AlphaFoldDB" id="A0A0M2NGQ8"/>
<dbReference type="EMBL" id="LAYJ01000131">
    <property type="protein sequence ID" value="KKI49612.1"/>
    <property type="molecule type" value="Genomic_DNA"/>
</dbReference>
<organism evidence="1 2">
    <name type="scientific">Christensenella hongkongensis</name>
    <dbReference type="NCBI Taxonomy" id="270498"/>
    <lineage>
        <taxon>Bacteria</taxon>
        <taxon>Bacillati</taxon>
        <taxon>Bacillota</taxon>
        <taxon>Clostridia</taxon>
        <taxon>Christensenellales</taxon>
        <taxon>Christensenellaceae</taxon>
        <taxon>Christensenella</taxon>
    </lineage>
</organism>